<reference evidence="15 16" key="1">
    <citation type="submission" date="2019-02" db="EMBL/GenBank/DDBJ databases">
        <title>Deep-cultivation of Planctomycetes and their phenomic and genomic characterization uncovers novel biology.</title>
        <authorList>
            <person name="Wiegand S."/>
            <person name="Jogler M."/>
            <person name="Boedeker C."/>
            <person name="Pinto D."/>
            <person name="Vollmers J."/>
            <person name="Rivas-Marin E."/>
            <person name="Kohn T."/>
            <person name="Peeters S.H."/>
            <person name="Heuer A."/>
            <person name="Rast P."/>
            <person name="Oberbeckmann S."/>
            <person name="Bunk B."/>
            <person name="Jeske O."/>
            <person name="Meyerdierks A."/>
            <person name="Storesund J.E."/>
            <person name="Kallscheuer N."/>
            <person name="Luecker S."/>
            <person name="Lage O.M."/>
            <person name="Pohl T."/>
            <person name="Merkel B.J."/>
            <person name="Hornburger P."/>
            <person name="Mueller R.-W."/>
            <person name="Bruemmer F."/>
            <person name="Labrenz M."/>
            <person name="Spormann A.M."/>
            <person name="Op den Camp H."/>
            <person name="Overmann J."/>
            <person name="Amann R."/>
            <person name="Jetten M.S.M."/>
            <person name="Mascher T."/>
            <person name="Medema M.H."/>
            <person name="Devos D.P."/>
            <person name="Kaster A.-K."/>
            <person name="Ovreas L."/>
            <person name="Rohde M."/>
            <person name="Galperin M.Y."/>
            <person name="Jogler C."/>
        </authorList>
    </citation>
    <scope>NUCLEOTIDE SEQUENCE [LARGE SCALE GENOMIC DNA]</scope>
    <source>
        <strain evidence="15 16">Q31a</strain>
    </source>
</reference>
<dbReference type="GO" id="GO:0015344">
    <property type="term" value="F:siderophore uptake transmembrane transporter activity"/>
    <property type="evidence" value="ECO:0007669"/>
    <property type="project" value="TreeGrafter"/>
</dbReference>
<dbReference type="PANTHER" id="PTHR30069:SF29">
    <property type="entry name" value="HEMOGLOBIN AND HEMOGLOBIN-HAPTOGLOBIN-BINDING PROTEIN 1-RELATED"/>
    <property type="match status" value="1"/>
</dbReference>
<organism evidence="15 16">
    <name type="scientific">Aureliella helgolandensis</name>
    <dbReference type="NCBI Taxonomy" id="2527968"/>
    <lineage>
        <taxon>Bacteria</taxon>
        <taxon>Pseudomonadati</taxon>
        <taxon>Planctomycetota</taxon>
        <taxon>Planctomycetia</taxon>
        <taxon>Pirellulales</taxon>
        <taxon>Pirellulaceae</taxon>
        <taxon>Aureliella</taxon>
    </lineage>
</organism>
<evidence type="ECO:0000256" key="7">
    <source>
        <dbReference type="ARBA" id="ARBA00023136"/>
    </source>
</evidence>
<dbReference type="CDD" id="cd01347">
    <property type="entry name" value="ligand_gated_channel"/>
    <property type="match status" value="1"/>
</dbReference>
<comment type="subcellular location">
    <subcellularLocation>
        <location evidence="1 10">Cell outer membrane</location>
        <topology evidence="1 10">Multi-pass membrane protein</topology>
    </subcellularLocation>
</comment>
<dbReference type="InterPro" id="IPR037066">
    <property type="entry name" value="Plug_dom_sf"/>
</dbReference>
<evidence type="ECO:0000256" key="11">
    <source>
        <dbReference type="RuleBase" id="RU003357"/>
    </source>
</evidence>
<evidence type="ECO:0000313" key="16">
    <source>
        <dbReference type="Proteomes" id="UP000318017"/>
    </source>
</evidence>
<evidence type="ECO:0000259" key="13">
    <source>
        <dbReference type="Pfam" id="PF00593"/>
    </source>
</evidence>
<dbReference type="InterPro" id="IPR036942">
    <property type="entry name" value="Beta-barrel_TonB_sf"/>
</dbReference>
<evidence type="ECO:0000256" key="5">
    <source>
        <dbReference type="ARBA" id="ARBA00022729"/>
    </source>
</evidence>
<dbReference type="KEGG" id="ahel:Q31a_03080"/>
<dbReference type="PANTHER" id="PTHR30069">
    <property type="entry name" value="TONB-DEPENDENT OUTER MEMBRANE RECEPTOR"/>
    <property type="match status" value="1"/>
</dbReference>
<dbReference type="Gene3D" id="2.170.130.10">
    <property type="entry name" value="TonB-dependent receptor, plug domain"/>
    <property type="match status" value="1"/>
</dbReference>
<dbReference type="GO" id="GO:0044718">
    <property type="term" value="P:siderophore transmembrane transport"/>
    <property type="evidence" value="ECO:0007669"/>
    <property type="project" value="TreeGrafter"/>
</dbReference>
<evidence type="ECO:0000256" key="3">
    <source>
        <dbReference type="ARBA" id="ARBA00022452"/>
    </source>
</evidence>
<dbReference type="InterPro" id="IPR012910">
    <property type="entry name" value="Plug_dom"/>
</dbReference>
<dbReference type="InterPro" id="IPR039426">
    <property type="entry name" value="TonB-dep_rcpt-like"/>
</dbReference>
<evidence type="ECO:0000256" key="9">
    <source>
        <dbReference type="ARBA" id="ARBA00023237"/>
    </source>
</evidence>
<dbReference type="SUPFAM" id="SSF56935">
    <property type="entry name" value="Porins"/>
    <property type="match status" value="1"/>
</dbReference>
<evidence type="ECO:0000256" key="10">
    <source>
        <dbReference type="PROSITE-ProRule" id="PRU01360"/>
    </source>
</evidence>
<dbReference type="Gene3D" id="2.40.170.20">
    <property type="entry name" value="TonB-dependent receptor, beta-barrel domain"/>
    <property type="match status" value="1"/>
</dbReference>
<accession>A0A518G0A3</accession>
<keyword evidence="3 10" id="KW-1134">Transmembrane beta strand</keyword>
<keyword evidence="5 12" id="KW-0732">Signal</keyword>
<keyword evidence="2 10" id="KW-0813">Transport</keyword>
<protein>
    <submittedName>
        <fullName evidence="15">Colicin I receptor</fullName>
    </submittedName>
</protein>
<evidence type="ECO:0000256" key="6">
    <source>
        <dbReference type="ARBA" id="ARBA00023077"/>
    </source>
</evidence>
<proteinExistence type="inferred from homology"/>
<feature type="signal peptide" evidence="12">
    <location>
        <begin position="1"/>
        <end position="29"/>
    </location>
</feature>
<dbReference type="InterPro" id="IPR000531">
    <property type="entry name" value="Beta-barrel_TonB"/>
</dbReference>
<keyword evidence="16" id="KW-1185">Reference proteome</keyword>
<feature type="domain" description="TonB-dependent receptor plug" evidence="14">
    <location>
        <begin position="129"/>
        <end position="236"/>
    </location>
</feature>
<feature type="domain" description="TonB-dependent receptor-like beta-barrel" evidence="13">
    <location>
        <begin position="303"/>
        <end position="700"/>
    </location>
</feature>
<comment type="similarity">
    <text evidence="10 11">Belongs to the TonB-dependent receptor family.</text>
</comment>
<gene>
    <name evidence="15" type="primary">cirA_1</name>
    <name evidence="15" type="ORF">Q31a_03080</name>
</gene>
<evidence type="ECO:0000256" key="4">
    <source>
        <dbReference type="ARBA" id="ARBA00022692"/>
    </source>
</evidence>
<dbReference type="Pfam" id="PF00593">
    <property type="entry name" value="TonB_dep_Rec_b-barrel"/>
    <property type="match status" value="1"/>
</dbReference>
<evidence type="ECO:0000256" key="2">
    <source>
        <dbReference type="ARBA" id="ARBA00022448"/>
    </source>
</evidence>
<evidence type="ECO:0000256" key="8">
    <source>
        <dbReference type="ARBA" id="ARBA00023170"/>
    </source>
</evidence>
<dbReference type="Pfam" id="PF07715">
    <property type="entry name" value="Plug"/>
    <property type="match status" value="1"/>
</dbReference>
<name>A0A518G0A3_9BACT</name>
<dbReference type="AlphaFoldDB" id="A0A518G0A3"/>
<keyword evidence="9 10" id="KW-0998">Cell outer membrane</keyword>
<evidence type="ECO:0000259" key="14">
    <source>
        <dbReference type="Pfam" id="PF07715"/>
    </source>
</evidence>
<feature type="chain" id="PRO_5021912387" evidence="12">
    <location>
        <begin position="30"/>
        <end position="733"/>
    </location>
</feature>
<evidence type="ECO:0000313" key="15">
    <source>
        <dbReference type="EMBL" id="QDV22029.1"/>
    </source>
</evidence>
<dbReference type="PROSITE" id="PS52016">
    <property type="entry name" value="TONB_DEPENDENT_REC_3"/>
    <property type="match status" value="1"/>
</dbReference>
<dbReference type="Proteomes" id="UP000318017">
    <property type="component" value="Chromosome"/>
</dbReference>
<sequence length="733" mass="82111" precursor="true">MNTLLANRSLIFATLLLAPAMLESEQLHAQDLLKESVALGIFAGNAPTASSAGPTGAAWNPQNLGVAEENPTEVAENIDEDEDELDSLLDMADKDVGELANVSVRSHATAPALQTEVTSVSRQKSTVGRSPAAIFVISNEMIRRSGARTIPDVLRMAPGVQVAAIDANKWAVSIRGSNGRFANKLLVQIDGRTVYTPMFGGTFWDVQDLLLEDVERIEVSRGPGASVWGANAVNGVINIITKNASETHGTYVEAGAGTEQRGFTSARHGWRTQSGVDMRVYGKWHEHDRGYVPDGQAHDDWRMGRGGFRADWQPDSDSGWTFQGDAYDGTTGRENIYPAALTPFSENLVDDAALAGWNTLLRYTQSTGEDSDWSIQAYYDRTERTYKAKKFREDRDTLDIDFQHRFSWFERHAFIWGAGYRNSRDRIENSPLFLTFSPDRRSVDLFSYFVQDEITLREDELYFTTGAKFIHSDYTPFEFQPTARLLWTPTESQSIWGSYSHAVRSPTRVGDDVRLAMLSQPAAPGVFPLFTGNHDFASENLDAWEIGMRSQPTQRFSWDAAAFYFNYNDLQSVTRGTPYLDATIPAYFLPLNIANDGEGRSYGFELATNYQIRDGWRLYGAYTSLREKLSSDGTNVDSSPNNQVYLQSSWNFAHQTTLDVMWRYVDNLRAQQIPSYNTADVRLAWSPSSYCEISLVGRNLLDIDHPEFGNDAFTSNIATNVQREFYGMVGLRY</sequence>
<dbReference type="RefSeq" id="WP_145072915.1">
    <property type="nucleotide sequence ID" value="NZ_CP036298.1"/>
</dbReference>
<keyword evidence="6 11" id="KW-0798">TonB box</keyword>
<evidence type="ECO:0000256" key="12">
    <source>
        <dbReference type="SAM" id="SignalP"/>
    </source>
</evidence>
<keyword evidence="8 15" id="KW-0675">Receptor</keyword>
<keyword evidence="7 10" id="KW-0472">Membrane</keyword>
<dbReference type="OrthoDB" id="101167at2"/>
<keyword evidence="4 10" id="KW-0812">Transmembrane</keyword>
<dbReference type="GO" id="GO:0009279">
    <property type="term" value="C:cell outer membrane"/>
    <property type="evidence" value="ECO:0007669"/>
    <property type="project" value="UniProtKB-SubCell"/>
</dbReference>
<dbReference type="EMBL" id="CP036298">
    <property type="protein sequence ID" value="QDV22029.1"/>
    <property type="molecule type" value="Genomic_DNA"/>
</dbReference>
<evidence type="ECO:0000256" key="1">
    <source>
        <dbReference type="ARBA" id="ARBA00004571"/>
    </source>
</evidence>